<comment type="caution">
    <text evidence="8">The sequence shown here is derived from an EMBL/GenBank/DDBJ whole genome shotgun (WGS) entry which is preliminary data.</text>
</comment>
<dbReference type="Pfam" id="PF00999">
    <property type="entry name" value="Na_H_Exchanger"/>
    <property type="match status" value="1"/>
</dbReference>
<evidence type="ECO:0000256" key="2">
    <source>
        <dbReference type="ARBA" id="ARBA00007367"/>
    </source>
</evidence>
<evidence type="ECO:0000313" key="9">
    <source>
        <dbReference type="Proteomes" id="UP000653454"/>
    </source>
</evidence>
<evidence type="ECO:0000313" key="8">
    <source>
        <dbReference type="EMBL" id="CAG9099629.1"/>
    </source>
</evidence>
<evidence type="ECO:0000256" key="4">
    <source>
        <dbReference type="ARBA" id="ARBA00022989"/>
    </source>
</evidence>
<feature type="transmembrane region" description="Helical" evidence="6">
    <location>
        <begin position="170"/>
        <end position="193"/>
    </location>
</feature>
<gene>
    <name evidence="8" type="ORF">PLXY2_LOCUS2307</name>
</gene>
<dbReference type="Proteomes" id="UP000653454">
    <property type="component" value="Unassembled WGS sequence"/>
</dbReference>
<feature type="transmembrane region" description="Helical" evidence="6">
    <location>
        <begin position="465"/>
        <end position="489"/>
    </location>
</feature>
<feature type="transmembrane region" description="Helical" evidence="6">
    <location>
        <begin position="362"/>
        <end position="379"/>
    </location>
</feature>
<name>A0A8S4DD35_PLUXY</name>
<dbReference type="InterPro" id="IPR051843">
    <property type="entry name" value="CPA1_transporter"/>
</dbReference>
<dbReference type="AlphaFoldDB" id="A0A8S4DD35"/>
<proteinExistence type="inferred from homology"/>
<dbReference type="InterPro" id="IPR006153">
    <property type="entry name" value="Cation/H_exchanger_TM"/>
</dbReference>
<keyword evidence="5 6" id="KW-0472">Membrane</keyword>
<dbReference type="GO" id="GO:0015297">
    <property type="term" value="F:antiporter activity"/>
    <property type="evidence" value="ECO:0007669"/>
    <property type="project" value="InterPro"/>
</dbReference>
<dbReference type="EMBL" id="CAJHNJ030000005">
    <property type="protein sequence ID" value="CAG9099629.1"/>
    <property type="molecule type" value="Genomic_DNA"/>
</dbReference>
<dbReference type="GO" id="GO:0016020">
    <property type="term" value="C:membrane"/>
    <property type="evidence" value="ECO:0007669"/>
    <property type="project" value="UniProtKB-SubCell"/>
</dbReference>
<feature type="transmembrane region" description="Helical" evidence="6">
    <location>
        <begin position="269"/>
        <end position="288"/>
    </location>
</feature>
<accession>A0A8S4DD35</accession>
<keyword evidence="3 6" id="KW-0812">Transmembrane</keyword>
<evidence type="ECO:0000256" key="6">
    <source>
        <dbReference type="SAM" id="Phobius"/>
    </source>
</evidence>
<dbReference type="PANTHER" id="PTHR31102:SF1">
    <property type="entry name" value="CATION_H+ EXCHANGER DOMAIN-CONTAINING PROTEIN"/>
    <property type="match status" value="1"/>
</dbReference>
<feature type="domain" description="Cation/H+ exchanger transmembrane" evidence="7">
    <location>
        <begin position="93"/>
        <end position="482"/>
    </location>
</feature>
<sequence>MARTEINIDAAFEIPRKDVEQFDYSPPKTTHRKKESKESCFVKVKQKLPNVDEIKQYTAAVLCGLLLWGSSWFLFKDAVAPGGFAFKMAAVTAVGYTCGHTLERYTTITPMVGMTLVGALYRTFGGENFLANPAADAIDFHLRRIYPVIILTRGPLTWNWEYIRSAPVRVFSLATLPWVVECLSVAVFAHLLLGFQWYWGIHLGAILSSVSPAVVVPACQALTARGLGTRNKIGLLVGNAGGLDTAFTEGMFGVINTAIFVDAPLYYRIIKAVLAIFVGILLGVAWGTLVDLVPAHSDHYAPVARSLLIFGGGLLLSYACAFLGWGGTSGVAIMVCAGTAATRWARRGWPINDNPVSEVYKLLWRVFEPMLFTLSGYYLDVSSMTLADAVHMISCILLALLLRLLAAFLVALANELSLKESLFIAVTWMPKAIVEAVLVRVATDSLWTNGTTSEDIKAAKLHSNIIVIAILITSTLGSILTTVLGPILLSSDSKVSPANTCNS</sequence>
<feature type="transmembrane region" description="Helical" evidence="6">
    <location>
        <begin position="199"/>
        <end position="222"/>
    </location>
</feature>
<evidence type="ECO:0000259" key="7">
    <source>
        <dbReference type="Pfam" id="PF00999"/>
    </source>
</evidence>
<keyword evidence="4 6" id="KW-1133">Transmembrane helix</keyword>
<evidence type="ECO:0000256" key="3">
    <source>
        <dbReference type="ARBA" id="ARBA00022692"/>
    </source>
</evidence>
<organism evidence="8 9">
    <name type="scientific">Plutella xylostella</name>
    <name type="common">Diamondback moth</name>
    <name type="synonym">Plutella maculipennis</name>
    <dbReference type="NCBI Taxonomy" id="51655"/>
    <lineage>
        <taxon>Eukaryota</taxon>
        <taxon>Metazoa</taxon>
        <taxon>Ecdysozoa</taxon>
        <taxon>Arthropoda</taxon>
        <taxon>Hexapoda</taxon>
        <taxon>Insecta</taxon>
        <taxon>Pterygota</taxon>
        <taxon>Neoptera</taxon>
        <taxon>Endopterygota</taxon>
        <taxon>Lepidoptera</taxon>
        <taxon>Glossata</taxon>
        <taxon>Ditrysia</taxon>
        <taxon>Yponomeutoidea</taxon>
        <taxon>Plutellidae</taxon>
        <taxon>Plutella</taxon>
    </lineage>
</organism>
<dbReference type="PANTHER" id="PTHR31102">
    <property type="match status" value="1"/>
</dbReference>
<reference evidence="8" key="1">
    <citation type="submission" date="2020-11" db="EMBL/GenBank/DDBJ databases">
        <authorList>
            <person name="Whiteford S."/>
        </authorList>
    </citation>
    <scope>NUCLEOTIDE SEQUENCE</scope>
</reference>
<dbReference type="GO" id="GO:1902600">
    <property type="term" value="P:proton transmembrane transport"/>
    <property type="evidence" value="ECO:0007669"/>
    <property type="project" value="InterPro"/>
</dbReference>
<comment type="similarity">
    <text evidence="2">Belongs to the monovalent cation:proton antiporter 1 (CPA1) transporter (TC 2.A.36) family.</text>
</comment>
<evidence type="ECO:0000256" key="5">
    <source>
        <dbReference type="ARBA" id="ARBA00023136"/>
    </source>
</evidence>
<comment type="subcellular location">
    <subcellularLocation>
        <location evidence="1">Membrane</location>
        <topology evidence="1">Multi-pass membrane protein</topology>
    </subcellularLocation>
</comment>
<feature type="transmembrane region" description="Helical" evidence="6">
    <location>
        <begin position="391"/>
        <end position="413"/>
    </location>
</feature>
<evidence type="ECO:0000256" key="1">
    <source>
        <dbReference type="ARBA" id="ARBA00004141"/>
    </source>
</evidence>
<feature type="transmembrane region" description="Helical" evidence="6">
    <location>
        <begin position="308"/>
        <end position="341"/>
    </location>
</feature>
<protein>
    <submittedName>
        <fullName evidence="8">(diamondback moth) hypothetical protein</fullName>
    </submittedName>
</protein>
<keyword evidence="9" id="KW-1185">Reference proteome</keyword>